<evidence type="ECO:0000256" key="2">
    <source>
        <dbReference type="ARBA" id="ARBA00007613"/>
    </source>
</evidence>
<dbReference type="AlphaFoldDB" id="A0A933W1J4"/>
<dbReference type="InterPro" id="IPR003423">
    <property type="entry name" value="OMP_efflux"/>
</dbReference>
<keyword evidence="5" id="KW-0812">Transmembrane</keyword>
<feature type="signal peptide" evidence="8">
    <location>
        <begin position="1"/>
        <end position="16"/>
    </location>
</feature>
<dbReference type="EMBL" id="JACRIW010000001">
    <property type="protein sequence ID" value="MBI5167848.1"/>
    <property type="molecule type" value="Genomic_DNA"/>
</dbReference>
<dbReference type="GO" id="GO:0015562">
    <property type="term" value="F:efflux transmembrane transporter activity"/>
    <property type="evidence" value="ECO:0007669"/>
    <property type="project" value="InterPro"/>
</dbReference>
<keyword evidence="8" id="KW-0732">Signal</keyword>
<dbReference type="GO" id="GO:1990281">
    <property type="term" value="C:efflux pump complex"/>
    <property type="evidence" value="ECO:0007669"/>
    <property type="project" value="TreeGrafter"/>
</dbReference>
<evidence type="ECO:0000256" key="3">
    <source>
        <dbReference type="ARBA" id="ARBA00022448"/>
    </source>
</evidence>
<comment type="similarity">
    <text evidence="2">Belongs to the outer membrane factor (OMF) (TC 1.B.17) family.</text>
</comment>
<evidence type="ECO:0000313" key="10">
    <source>
        <dbReference type="Proteomes" id="UP000696931"/>
    </source>
</evidence>
<organism evidence="9 10">
    <name type="scientific">Eiseniibacteriota bacterium</name>
    <dbReference type="NCBI Taxonomy" id="2212470"/>
    <lineage>
        <taxon>Bacteria</taxon>
        <taxon>Candidatus Eiseniibacteriota</taxon>
    </lineage>
</organism>
<feature type="chain" id="PRO_5037872011" evidence="8">
    <location>
        <begin position="17"/>
        <end position="478"/>
    </location>
</feature>
<dbReference type="PANTHER" id="PTHR30026:SF20">
    <property type="entry name" value="OUTER MEMBRANE PROTEIN TOLC"/>
    <property type="match status" value="1"/>
</dbReference>
<keyword evidence="3" id="KW-0813">Transport</keyword>
<keyword evidence="6" id="KW-0472">Membrane</keyword>
<name>A0A933W1J4_UNCEI</name>
<evidence type="ECO:0000256" key="8">
    <source>
        <dbReference type="SAM" id="SignalP"/>
    </source>
</evidence>
<evidence type="ECO:0000313" key="9">
    <source>
        <dbReference type="EMBL" id="MBI5167848.1"/>
    </source>
</evidence>
<gene>
    <name evidence="9" type="ORF">HZA61_00025</name>
</gene>
<dbReference type="PANTHER" id="PTHR30026">
    <property type="entry name" value="OUTER MEMBRANE PROTEIN TOLC"/>
    <property type="match status" value="1"/>
</dbReference>
<dbReference type="GO" id="GO:0015288">
    <property type="term" value="F:porin activity"/>
    <property type="evidence" value="ECO:0007669"/>
    <property type="project" value="TreeGrafter"/>
</dbReference>
<dbReference type="Gene3D" id="1.20.1600.10">
    <property type="entry name" value="Outer membrane efflux proteins (OEP)"/>
    <property type="match status" value="1"/>
</dbReference>
<dbReference type="PROSITE" id="PS51318">
    <property type="entry name" value="TAT"/>
    <property type="match status" value="1"/>
</dbReference>
<comment type="caution">
    <text evidence="9">The sequence shown here is derived from an EMBL/GenBank/DDBJ whole genome shotgun (WGS) entry which is preliminary data.</text>
</comment>
<reference evidence="9" key="1">
    <citation type="submission" date="2020-07" db="EMBL/GenBank/DDBJ databases">
        <title>Huge and variable diversity of episymbiotic CPR bacteria and DPANN archaea in groundwater ecosystems.</title>
        <authorList>
            <person name="He C.Y."/>
            <person name="Keren R."/>
            <person name="Whittaker M."/>
            <person name="Farag I.F."/>
            <person name="Doudna J."/>
            <person name="Cate J.H.D."/>
            <person name="Banfield J.F."/>
        </authorList>
    </citation>
    <scope>NUCLEOTIDE SEQUENCE</scope>
    <source>
        <strain evidence="9">NC_groundwater_1813_Pr3_B-0.1um_71_17</strain>
    </source>
</reference>
<dbReference type="SUPFAM" id="SSF56954">
    <property type="entry name" value="Outer membrane efflux proteins (OEP)"/>
    <property type="match status" value="1"/>
</dbReference>
<comment type="subcellular location">
    <subcellularLocation>
        <location evidence="1">Cell outer membrane</location>
    </subcellularLocation>
</comment>
<dbReference type="InterPro" id="IPR006311">
    <property type="entry name" value="TAT_signal"/>
</dbReference>
<dbReference type="InterPro" id="IPR051906">
    <property type="entry name" value="TolC-like"/>
</dbReference>
<evidence type="ECO:0000256" key="4">
    <source>
        <dbReference type="ARBA" id="ARBA00022452"/>
    </source>
</evidence>
<dbReference type="Proteomes" id="UP000696931">
    <property type="component" value="Unassembled WGS sequence"/>
</dbReference>
<evidence type="ECO:0000256" key="7">
    <source>
        <dbReference type="ARBA" id="ARBA00023237"/>
    </source>
</evidence>
<evidence type="ECO:0000256" key="6">
    <source>
        <dbReference type="ARBA" id="ARBA00023136"/>
    </source>
</evidence>
<evidence type="ECO:0000256" key="5">
    <source>
        <dbReference type="ARBA" id="ARBA00022692"/>
    </source>
</evidence>
<accession>A0A933W1J4</accession>
<sequence>MKTRFAALLLATLATAAPVAGTAAPEAPAAPHMPTDTLRLTLDDAVARAVQYGDEARVARAGVNVAEGQVREAFAAALPQITGSVTYNRKFDSIFRNLGGSGDTTGIGSLFASTPFGAVHGWTADVTATQLLWSGGRVGAGLSAAKAVRRASLADRDETIADVRLNARTAYLEAAYAAEVQRIAEEGLEQSRAHLKQVQLFRAQGSRSEYDLLQAQVDAANQEPAVVAARNAAALALLDLRRALNLPLTQPLALVTPLAFEGGKVPVLAKPAPDGHDREAIVSADAMVRARREALRAEKAGRWPQLSASATLSHQAYPQEWWPERRQFTRAVDGSLKLEWPLFQGFRTFGTVQRATAELRRAEAQREQVREGVALQVEQAKQEVWRTQATLAARRGTAALARRAHHLAGVRWQNGLSTQLEVSDARLQLQTAEVNEAAAFKDYRLALLRLERVTGHELALELTNLDDLSTNLPTDGDR</sequence>
<keyword evidence="7" id="KW-0998">Cell outer membrane</keyword>
<dbReference type="Pfam" id="PF02321">
    <property type="entry name" value="OEP"/>
    <property type="match status" value="2"/>
</dbReference>
<evidence type="ECO:0000256" key="1">
    <source>
        <dbReference type="ARBA" id="ARBA00004442"/>
    </source>
</evidence>
<keyword evidence="4" id="KW-1134">Transmembrane beta strand</keyword>
<proteinExistence type="inferred from homology"/>
<dbReference type="GO" id="GO:0009279">
    <property type="term" value="C:cell outer membrane"/>
    <property type="evidence" value="ECO:0007669"/>
    <property type="project" value="UniProtKB-SubCell"/>
</dbReference>
<protein>
    <submittedName>
        <fullName evidence="9">TolC family protein</fullName>
    </submittedName>
</protein>